<name>A0AAE0SUD3_9BIVA</name>
<comment type="caution">
    <text evidence="1">The sequence shown here is derived from an EMBL/GenBank/DDBJ whole genome shotgun (WGS) entry which is preliminary data.</text>
</comment>
<evidence type="ECO:0000313" key="2">
    <source>
        <dbReference type="Proteomes" id="UP001195483"/>
    </source>
</evidence>
<protein>
    <submittedName>
        <fullName evidence="1">Uncharacterized protein</fullName>
    </submittedName>
</protein>
<dbReference type="AlphaFoldDB" id="A0AAE0SUD3"/>
<gene>
    <name evidence="1" type="ORF">CHS0354_029446</name>
</gene>
<reference evidence="1" key="2">
    <citation type="journal article" date="2021" name="Genome Biol. Evol.">
        <title>Developing a high-quality reference genome for a parasitic bivalve with doubly uniparental inheritance (Bivalvia: Unionida).</title>
        <authorList>
            <person name="Smith C.H."/>
        </authorList>
    </citation>
    <scope>NUCLEOTIDE SEQUENCE</scope>
    <source>
        <strain evidence="1">CHS0354</strain>
        <tissue evidence="1">Mantle</tissue>
    </source>
</reference>
<proteinExistence type="predicted"/>
<sequence length="71" mass="8269">MTYENVTKEVLPTTTLRWILEPWRYEAELLRKSSRNVASRGTPLLLGLWNFSSDTRCDSECDTIVILPKPR</sequence>
<dbReference type="Proteomes" id="UP001195483">
    <property type="component" value="Unassembled WGS sequence"/>
</dbReference>
<accession>A0AAE0SUD3</accession>
<dbReference type="EMBL" id="JAEAOA010001763">
    <property type="protein sequence ID" value="KAK3597865.1"/>
    <property type="molecule type" value="Genomic_DNA"/>
</dbReference>
<evidence type="ECO:0000313" key="1">
    <source>
        <dbReference type="EMBL" id="KAK3597865.1"/>
    </source>
</evidence>
<organism evidence="1 2">
    <name type="scientific">Potamilus streckersoni</name>
    <dbReference type="NCBI Taxonomy" id="2493646"/>
    <lineage>
        <taxon>Eukaryota</taxon>
        <taxon>Metazoa</taxon>
        <taxon>Spiralia</taxon>
        <taxon>Lophotrochozoa</taxon>
        <taxon>Mollusca</taxon>
        <taxon>Bivalvia</taxon>
        <taxon>Autobranchia</taxon>
        <taxon>Heteroconchia</taxon>
        <taxon>Palaeoheterodonta</taxon>
        <taxon>Unionida</taxon>
        <taxon>Unionoidea</taxon>
        <taxon>Unionidae</taxon>
        <taxon>Ambleminae</taxon>
        <taxon>Lampsilini</taxon>
        <taxon>Potamilus</taxon>
    </lineage>
</organism>
<reference evidence="1" key="3">
    <citation type="submission" date="2023-05" db="EMBL/GenBank/DDBJ databases">
        <authorList>
            <person name="Smith C.H."/>
        </authorList>
    </citation>
    <scope>NUCLEOTIDE SEQUENCE</scope>
    <source>
        <strain evidence="1">CHS0354</strain>
        <tissue evidence="1">Mantle</tissue>
    </source>
</reference>
<reference evidence="1" key="1">
    <citation type="journal article" date="2021" name="Genome Biol. Evol.">
        <title>A High-Quality Reference Genome for a Parasitic Bivalve with Doubly Uniparental Inheritance (Bivalvia: Unionida).</title>
        <authorList>
            <person name="Smith C.H."/>
        </authorList>
    </citation>
    <scope>NUCLEOTIDE SEQUENCE</scope>
    <source>
        <strain evidence="1">CHS0354</strain>
    </source>
</reference>
<keyword evidence="2" id="KW-1185">Reference proteome</keyword>